<gene>
    <name evidence="1" type="ORF">NCTC10211_04276</name>
</gene>
<dbReference type="Gene3D" id="3.40.190.10">
    <property type="entry name" value="Periplasmic binding protein-like II"/>
    <property type="match status" value="1"/>
</dbReference>
<dbReference type="AlphaFoldDB" id="A0A379ZUI0"/>
<evidence type="ECO:0000313" key="1">
    <source>
        <dbReference type="EMBL" id="SUI67762.1"/>
    </source>
</evidence>
<reference evidence="1 2" key="1">
    <citation type="submission" date="2018-06" db="EMBL/GenBank/DDBJ databases">
        <authorList>
            <consortium name="Pathogen Informatics"/>
            <person name="Doyle S."/>
        </authorList>
    </citation>
    <scope>NUCLEOTIDE SEQUENCE [LARGE SCALE GENOMIC DNA]</scope>
    <source>
        <strain evidence="1 2">NCTC10211</strain>
    </source>
</reference>
<evidence type="ECO:0000313" key="2">
    <source>
        <dbReference type="Proteomes" id="UP000254765"/>
    </source>
</evidence>
<accession>A0A379ZUI0</accession>
<dbReference type="Proteomes" id="UP000254765">
    <property type="component" value="Unassembled WGS sequence"/>
</dbReference>
<name>A0A379ZUI0_SERMA</name>
<organism evidence="1 2">
    <name type="scientific">Serratia marcescens</name>
    <dbReference type="NCBI Taxonomy" id="615"/>
    <lineage>
        <taxon>Bacteria</taxon>
        <taxon>Pseudomonadati</taxon>
        <taxon>Pseudomonadota</taxon>
        <taxon>Gammaproteobacteria</taxon>
        <taxon>Enterobacterales</taxon>
        <taxon>Yersiniaceae</taxon>
        <taxon>Serratia</taxon>
    </lineage>
</organism>
<proteinExistence type="predicted"/>
<sequence length="50" mass="5716">MPVRKDVTPTDDNFRQSQAALKGVDIWAPDWDQVVSSLSADISRWRQVTE</sequence>
<protein>
    <submittedName>
        <fullName evidence="1">2-aminoethylphosphonate ABC transporter substrate-binding protein</fullName>
    </submittedName>
</protein>
<dbReference type="EMBL" id="UGYK01000002">
    <property type="protein sequence ID" value="SUI67762.1"/>
    <property type="molecule type" value="Genomic_DNA"/>
</dbReference>